<evidence type="ECO:0000256" key="6">
    <source>
        <dbReference type="ARBA" id="ARBA00022989"/>
    </source>
</evidence>
<dbReference type="Pfam" id="PF04143">
    <property type="entry name" value="Sulf_transp"/>
    <property type="match status" value="1"/>
</dbReference>
<keyword evidence="6 9" id="KW-1133">Transmembrane helix</keyword>
<keyword evidence="3" id="KW-1003">Cell membrane</keyword>
<evidence type="ECO:0000256" key="3">
    <source>
        <dbReference type="ARBA" id="ARBA00022475"/>
    </source>
</evidence>
<keyword evidence="11" id="KW-1185">Reference proteome</keyword>
<keyword evidence="7 9" id="KW-0472">Membrane</keyword>
<comment type="subcellular location">
    <subcellularLocation>
        <location evidence="1">Cell inner membrane</location>
        <topology evidence="1">Multi-pass membrane protein</topology>
    </subcellularLocation>
</comment>
<gene>
    <name evidence="10" type="ORF">H6P80_05615</name>
</gene>
<sequence length="143" mass="14098">MMETFPPIVALAGGALIGLAAAVMLLGSGRIAGVSGLTGRATGIGGARPEPFAILFLAGLLIGALAVALLTGGVVQRFPPHLGYLIAGGLIVGVGTRMGSGCTSGHGVCGVSRLSRRSIVATLVFMASGIATVAIMNALGWGW</sequence>
<evidence type="ECO:0000256" key="8">
    <source>
        <dbReference type="ARBA" id="ARBA00035655"/>
    </source>
</evidence>
<comment type="similarity">
    <text evidence="8">Belongs to the TsuA/YedE (TC 9.B.102) family.</text>
</comment>
<evidence type="ECO:0000256" key="4">
    <source>
        <dbReference type="ARBA" id="ARBA00022519"/>
    </source>
</evidence>
<evidence type="ECO:0000256" key="7">
    <source>
        <dbReference type="ARBA" id="ARBA00023136"/>
    </source>
</evidence>
<keyword evidence="2" id="KW-0813">Transport</keyword>
<organism evidence="10 11">
    <name type="scientific">Parasphingopyxis marina</name>
    <dbReference type="NCBI Taxonomy" id="2761622"/>
    <lineage>
        <taxon>Bacteria</taxon>
        <taxon>Pseudomonadati</taxon>
        <taxon>Pseudomonadota</taxon>
        <taxon>Alphaproteobacteria</taxon>
        <taxon>Sphingomonadales</taxon>
        <taxon>Sphingomonadaceae</taxon>
        <taxon>Parasphingopyxis</taxon>
    </lineage>
</organism>
<protein>
    <submittedName>
        <fullName evidence="10">YeeE/YedE family protein</fullName>
    </submittedName>
</protein>
<dbReference type="InterPro" id="IPR007272">
    <property type="entry name" value="Sulf_transp_TsuA/YedE"/>
</dbReference>
<evidence type="ECO:0000313" key="11">
    <source>
        <dbReference type="Proteomes" id="UP000564378"/>
    </source>
</evidence>
<feature type="transmembrane region" description="Helical" evidence="9">
    <location>
        <begin position="82"/>
        <end position="99"/>
    </location>
</feature>
<dbReference type="AlphaFoldDB" id="A0A842HXE3"/>
<keyword evidence="5 9" id="KW-0812">Transmembrane</keyword>
<dbReference type="RefSeq" id="WP_185800327.1">
    <property type="nucleotide sequence ID" value="NZ_JACJVJ010000001.1"/>
</dbReference>
<dbReference type="GO" id="GO:0005886">
    <property type="term" value="C:plasma membrane"/>
    <property type="evidence" value="ECO:0007669"/>
    <property type="project" value="UniProtKB-SubCell"/>
</dbReference>
<reference evidence="10 11" key="1">
    <citation type="submission" date="2020-08" db="EMBL/GenBank/DDBJ databases">
        <title>Draft genome sequence of Parasphingopyxis sp. GrpM-11.</title>
        <authorList>
            <person name="Oh J."/>
            <person name="Roh D.-H."/>
        </authorList>
    </citation>
    <scope>NUCLEOTIDE SEQUENCE [LARGE SCALE GENOMIC DNA]</scope>
    <source>
        <strain evidence="10 11">GrpM-11</strain>
    </source>
</reference>
<evidence type="ECO:0000313" key="10">
    <source>
        <dbReference type="EMBL" id="MBC2777097.1"/>
    </source>
</evidence>
<dbReference type="EMBL" id="JACJVJ010000001">
    <property type="protein sequence ID" value="MBC2777097.1"/>
    <property type="molecule type" value="Genomic_DNA"/>
</dbReference>
<name>A0A842HXE3_9SPHN</name>
<comment type="caution">
    <text evidence="10">The sequence shown here is derived from an EMBL/GenBank/DDBJ whole genome shotgun (WGS) entry which is preliminary data.</text>
</comment>
<dbReference type="Proteomes" id="UP000564378">
    <property type="component" value="Unassembled WGS sequence"/>
</dbReference>
<dbReference type="PANTHER" id="PTHR30574">
    <property type="entry name" value="INNER MEMBRANE PROTEIN YEDE"/>
    <property type="match status" value="1"/>
</dbReference>
<evidence type="ECO:0000256" key="1">
    <source>
        <dbReference type="ARBA" id="ARBA00004429"/>
    </source>
</evidence>
<evidence type="ECO:0000256" key="2">
    <source>
        <dbReference type="ARBA" id="ARBA00022448"/>
    </source>
</evidence>
<evidence type="ECO:0000256" key="5">
    <source>
        <dbReference type="ARBA" id="ARBA00022692"/>
    </source>
</evidence>
<feature type="transmembrane region" description="Helical" evidence="9">
    <location>
        <begin position="52"/>
        <end position="75"/>
    </location>
</feature>
<evidence type="ECO:0000256" key="9">
    <source>
        <dbReference type="SAM" id="Phobius"/>
    </source>
</evidence>
<accession>A0A842HXE3</accession>
<keyword evidence="4" id="KW-0997">Cell inner membrane</keyword>
<dbReference type="PANTHER" id="PTHR30574:SF1">
    <property type="entry name" value="SULPHUR TRANSPORT DOMAIN-CONTAINING PROTEIN"/>
    <property type="match status" value="1"/>
</dbReference>
<feature type="transmembrane region" description="Helical" evidence="9">
    <location>
        <begin position="119"/>
        <end position="139"/>
    </location>
</feature>
<proteinExistence type="inferred from homology"/>